<proteinExistence type="predicted"/>
<protein>
    <recommendedName>
        <fullName evidence="4">Prophage CP4-57 regulatory protein (AlpA)</fullName>
    </recommendedName>
</protein>
<accession>A0A1G8E7Q6</accession>
<evidence type="ECO:0008006" key="4">
    <source>
        <dbReference type="Google" id="ProtNLM"/>
    </source>
</evidence>
<organism evidence="2 3">
    <name type="scientific">Roseospirillum parvum</name>
    <dbReference type="NCBI Taxonomy" id="83401"/>
    <lineage>
        <taxon>Bacteria</taxon>
        <taxon>Pseudomonadati</taxon>
        <taxon>Pseudomonadota</taxon>
        <taxon>Alphaproteobacteria</taxon>
        <taxon>Rhodospirillales</taxon>
        <taxon>Rhodospirillaceae</taxon>
        <taxon>Roseospirillum</taxon>
    </lineage>
</organism>
<keyword evidence="3" id="KW-1185">Reference proteome</keyword>
<evidence type="ECO:0000313" key="2">
    <source>
        <dbReference type="EMBL" id="SDH65730.1"/>
    </source>
</evidence>
<dbReference type="AlphaFoldDB" id="A0A1G8E7Q6"/>
<feature type="region of interest" description="Disordered" evidence="1">
    <location>
        <begin position="1"/>
        <end position="24"/>
    </location>
</feature>
<dbReference type="Proteomes" id="UP000217076">
    <property type="component" value="Unassembled WGS sequence"/>
</dbReference>
<dbReference type="OrthoDB" id="8452166at2"/>
<dbReference type="EMBL" id="FNCV01000009">
    <property type="protein sequence ID" value="SDH65730.1"/>
    <property type="molecule type" value="Genomic_DNA"/>
</dbReference>
<reference evidence="3" key="1">
    <citation type="submission" date="2016-10" db="EMBL/GenBank/DDBJ databases">
        <authorList>
            <person name="Varghese N."/>
            <person name="Submissions S."/>
        </authorList>
    </citation>
    <scope>NUCLEOTIDE SEQUENCE [LARGE SCALE GENOMIC DNA]</scope>
    <source>
        <strain evidence="3">930I</strain>
    </source>
</reference>
<dbReference type="STRING" id="83401.SAMN05421742_10957"/>
<name>A0A1G8E7Q6_9PROT</name>
<sequence length="84" mass="9473">MAGNTSRKNKLRSPVPVPGGSPFATDRDLAERYSVDRMTIWGWAKDGLIPAPLKLGRQTTRWRWDDIIAHEERLASEQLEAANV</sequence>
<evidence type="ECO:0000256" key="1">
    <source>
        <dbReference type="SAM" id="MobiDB-lite"/>
    </source>
</evidence>
<dbReference type="RefSeq" id="WP_143131002.1">
    <property type="nucleotide sequence ID" value="NZ_FNCV01000009.1"/>
</dbReference>
<evidence type="ECO:0000313" key="3">
    <source>
        <dbReference type="Proteomes" id="UP000217076"/>
    </source>
</evidence>
<gene>
    <name evidence="2" type="ORF">SAMN05421742_10957</name>
</gene>